<name>A0AA88IE52_TACVA</name>
<keyword evidence="2" id="KW-1185">Reference proteome</keyword>
<evidence type="ECO:0000313" key="1">
    <source>
        <dbReference type="EMBL" id="KAK2814840.1"/>
    </source>
</evidence>
<gene>
    <name evidence="1" type="ORF">Q7C36_023106</name>
</gene>
<proteinExistence type="predicted"/>
<organism evidence="1 2">
    <name type="scientific">Tachysurus vachellii</name>
    <name type="common">Darkbarbel catfish</name>
    <name type="synonym">Pelteobagrus vachellii</name>
    <dbReference type="NCBI Taxonomy" id="175792"/>
    <lineage>
        <taxon>Eukaryota</taxon>
        <taxon>Metazoa</taxon>
        <taxon>Chordata</taxon>
        <taxon>Craniata</taxon>
        <taxon>Vertebrata</taxon>
        <taxon>Euteleostomi</taxon>
        <taxon>Actinopterygii</taxon>
        <taxon>Neopterygii</taxon>
        <taxon>Teleostei</taxon>
        <taxon>Ostariophysi</taxon>
        <taxon>Siluriformes</taxon>
        <taxon>Bagridae</taxon>
        <taxon>Tachysurus</taxon>
    </lineage>
</organism>
<comment type="caution">
    <text evidence="1">The sequence shown here is derived from an EMBL/GenBank/DDBJ whole genome shotgun (WGS) entry which is preliminary data.</text>
</comment>
<sequence>MMGSFMALEHRGGGEIQPFQPPHYSLLHLEIAREHSHGDSDCLHTPAGGTDGCSWRFVKDRRRKCDIILIK</sequence>
<evidence type="ECO:0000313" key="2">
    <source>
        <dbReference type="Proteomes" id="UP001187315"/>
    </source>
</evidence>
<protein>
    <submittedName>
        <fullName evidence="1">Uncharacterized protein</fullName>
    </submittedName>
</protein>
<accession>A0AA88IE52</accession>
<dbReference type="AlphaFoldDB" id="A0AA88IE52"/>
<reference evidence="1" key="1">
    <citation type="submission" date="2023-08" db="EMBL/GenBank/DDBJ databases">
        <title>Pelteobagrus vachellii genome.</title>
        <authorList>
            <person name="Liu H."/>
        </authorList>
    </citation>
    <scope>NUCLEOTIDE SEQUENCE</scope>
    <source>
        <strain evidence="1">PRFRI_2022a</strain>
        <tissue evidence="1">Muscle</tissue>
    </source>
</reference>
<dbReference type="Proteomes" id="UP001187315">
    <property type="component" value="Unassembled WGS sequence"/>
</dbReference>
<dbReference type="EMBL" id="JAVHJS010000026">
    <property type="protein sequence ID" value="KAK2814840.1"/>
    <property type="molecule type" value="Genomic_DNA"/>
</dbReference>